<keyword evidence="12" id="KW-1015">Disulfide bond</keyword>
<evidence type="ECO:0000256" key="1">
    <source>
        <dbReference type="ARBA" id="ARBA00003195"/>
    </source>
</evidence>
<evidence type="ECO:0000313" key="14">
    <source>
        <dbReference type="EMBL" id="KFM78413.1"/>
    </source>
</evidence>
<evidence type="ECO:0000256" key="4">
    <source>
        <dbReference type="ARBA" id="ARBA00008006"/>
    </source>
</evidence>
<dbReference type="PANTHER" id="PTHR20900:SF0">
    <property type="entry name" value="NADH DEHYDROGENASE [UBIQUINONE] 1 BETA SUBCOMPLEX SUBUNIT 7"/>
    <property type="match status" value="1"/>
</dbReference>
<keyword evidence="6" id="KW-0813">Transport</keyword>
<keyword evidence="15" id="KW-1185">Reference proteome</keyword>
<evidence type="ECO:0000256" key="12">
    <source>
        <dbReference type="ARBA" id="ARBA00023157"/>
    </source>
</evidence>
<reference evidence="14 15" key="1">
    <citation type="submission" date="2013-11" db="EMBL/GenBank/DDBJ databases">
        <title>Genome sequencing of Stegodyphus mimosarum.</title>
        <authorList>
            <person name="Bechsgaard J."/>
        </authorList>
    </citation>
    <scope>NUCLEOTIDE SEQUENCE [LARGE SCALE GENOMIC DNA]</scope>
</reference>
<dbReference type="OMA" id="CQYDEYL"/>
<evidence type="ECO:0000256" key="7">
    <source>
        <dbReference type="ARBA" id="ARBA00022660"/>
    </source>
</evidence>
<accession>A0A087UM24</accession>
<comment type="similarity">
    <text evidence="4">Belongs to the complex I NDUFB7 subunit family.</text>
</comment>
<keyword evidence="7" id="KW-0679">Respiratory chain</keyword>
<evidence type="ECO:0000313" key="15">
    <source>
        <dbReference type="Proteomes" id="UP000054359"/>
    </source>
</evidence>
<dbReference type="AlphaFoldDB" id="A0A087UM24"/>
<evidence type="ECO:0000256" key="3">
    <source>
        <dbReference type="ARBA" id="ARBA00004637"/>
    </source>
</evidence>
<dbReference type="Pfam" id="PF05676">
    <property type="entry name" value="NDUF_B7"/>
    <property type="match status" value="1"/>
</dbReference>
<dbReference type="STRING" id="407821.A0A087UM24"/>
<dbReference type="GO" id="GO:0005758">
    <property type="term" value="C:mitochondrial intermembrane space"/>
    <property type="evidence" value="ECO:0007669"/>
    <property type="project" value="UniProtKB-SubCell"/>
</dbReference>
<feature type="region of interest" description="Disordered" evidence="13">
    <location>
        <begin position="1"/>
        <end position="24"/>
    </location>
</feature>
<evidence type="ECO:0000256" key="2">
    <source>
        <dbReference type="ARBA" id="ARBA00004569"/>
    </source>
</evidence>
<dbReference type="OrthoDB" id="268414at2759"/>
<dbReference type="GO" id="GO:0005743">
    <property type="term" value="C:mitochondrial inner membrane"/>
    <property type="evidence" value="ECO:0007669"/>
    <property type="project" value="UniProtKB-SubCell"/>
</dbReference>
<name>A0A087UM24_STEMI</name>
<evidence type="ECO:0000256" key="5">
    <source>
        <dbReference type="ARBA" id="ARBA00018677"/>
    </source>
</evidence>
<dbReference type="InterPro" id="IPR008698">
    <property type="entry name" value="NDUB7"/>
</dbReference>
<keyword evidence="11" id="KW-0472">Membrane</keyword>
<feature type="non-terminal residue" evidence="14">
    <location>
        <position position="104"/>
    </location>
</feature>
<gene>
    <name evidence="14" type="ORF">X975_05363</name>
</gene>
<evidence type="ECO:0000256" key="6">
    <source>
        <dbReference type="ARBA" id="ARBA00022448"/>
    </source>
</evidence>
<comment type="subcellular location">
    <subcellularLocation>
        <location evidence="3">Mitochondrion inner membrane</location>
        <topology evidence="3">Peripheral membrane protein</topology>
    </subcellularLocation>
    <subcellularLocation>
        <location evidence="2">Mitochondrion intermembrane space</location>
    </subcellularLocation>
</comment>
<organism evidence="14 15">
    <name type="scientific">Stegodyphus mimosarum</name>
    <name type="common">African social velvet spider</name>
    <dbReference type="NCBI Taxonomy" id="407821"/>
    <lineage>
        <taxon>Eukaryota</taxon>
        <taxon>Metazoa</taxon>
        <taxon>Ecdysozoa</taxon>
        <taxon>Arthropoda</taxon>
        <taxon>Chelicerata</taxon>
        <taxon>Arachnida</taxon>
        <taxon>Araneae</taxon>
        <taxon>Araneomorphae</taxon>
        <taxon>Entelegynae</taxon>
        <taxon>Eresoidea</taxon>
        <taxon>Eresidae</taxon>
        <taxon>Stegodyphus</taxon>
    </lineage>
</organism>
<comment type="function">
    <text evidence="1">Accessory subunit of the mitochondrial membrane respiratory chain NADH dehydrogenase (Complex I), that is believed not to be involved in catalysis. Complex I functions in the transfer of electrons from NADH to the respiratory chain. The immediate electron acceptor for the enzyme is believed to be ubiquinone.</text>
</comment>
<keyword evidence="9" id="KW-0249">Electron transport</keyword>
<proteinExistence type="inferred from homology"/>
<sequence>MGNVMFQPDVRAPEPPYQSKFDPMLGFPNGRKERTIKATKQEMESAAIPPELRDYCVDKYLVFLGCRREQFPFVYKCHHELHDYHTCEYEDHVIRMKEHEREKR</sequence>
<dbReference type="PANTHER" id="PTHR20900">
    <property type="entry name" value="NADH:UBIQUINONE OXIDOREDUCTASE B18-LIKE SUBUNIT"/>
    <property type="match status" value="1"/>
</dbReference>
<dbReference type="EMBL" id="KK120510">
    <property type="protein sequence ID" value="KFM78413.1"/>
    <property type="molecule type" value="Genomic_DNA"/>
</dbReference>
<evidence type="ECO:0000256" key="10">
    <source>
        <dbReference type="ARBA" id="ARBA00023128"/>
    </source>
</evidence>
<protein>
    <recommendedName>
        <fullName evidence="5">NADH dehydrogenase [ubiquinone] 1 beta subcomplex subunit 7</fullName>
    </recommendedName>
</protein>
<evidence type="ECO:0000256" key="9">
    <source>
        <dbReference type="ARBA" id="ARBA00022982"/>
    </source>
</evidence>
<evidence type="ECO:0000256" key="13">
    <source>
        <dbReference type="SAM" id="MobiDB-lite"/>
    </source>
</evidence>
<keyword evidence="14" id="KW-0830">Ubiquinone</keyword>
<evidence type="ECO:0000256" key="8">
    <source>
        <dbReference type="ARBA" id="ARBA00022792"/>
    </source>
</evidence>
<keyword evidence="10" id="KW-0496">Mitochondrion</keyword>
<keyword evidence="8" id="KW-0999">Mitochondrion inner membrane</keyword>
<evidence type="ECO:0000256" key="11">
    <source>
        <dbReference type="ARBA" id="ARBA00023136"/>
    </source>
</evidence>
<dbReference type="Proteomes" id="UP000054359">
    <property type="component" value="Unassembled WGS sequence"/>
</dbReference>